<feature type="compositionally biased region" description="Low complexity" evidence="3">
    <location>
        <begin position="254"/>
        <end position="267"/>
    </location>
</feature>
<organism evidence="4">
    <name type="scientific">Pseudo-nitzschia australis</name>
    <dbReference type="NCBI Taxonomy" id="44445"/>
    <lineage>
        <taxon>Eukaryota</taxon>
        <taxon>Sar</taxon>
        <taxon>Stramenopiles</taxon>
        <taxon>Ochrophyta</taxon>
        <taxon>Bacillariophyta</taxon>
        <taxon>Bacillariophyceae</taxon>
        <taxon>Bacillariophycidae</taxon>
        <taxon>Bacillariales</taxon>
        <taxon>Bacillariaceae</taxon>
        <taxon>Pseudo-nitzschia</taxon>
    </lineage>
</organism>
<dbReference type="SUPFAM" id="SSF48403">
    <property type="entry name" value="Ankyrin repeat"/>
    <property type="match status" value="1"/>
</dbReference>
<dbReference type="AlphaFoldDB" id="A0A7S4AN18"/>
<evidence type="ECO:0000256" key="1">
    <source>
        <dbReference type="ARBA" id="ARBA00022737"/>
    </source>
</evidence>
<dbReference type="PANTHER" id="PTHR24203">
    <property type="entry name" value="ANKYRIN REPEAT FAMILY PROTEIN"/>
    <property type="match status" value="1"/>
</dbReference>
<keyword evidence="2" id="KW-0040">ANK repeat</keyword>
<dbReference type="Pfam" id="PF12796">
    <property type="entry name" value="Ank_2"/>
    <property type="match status" value="1"/>
</dbReference>
<dbReference type="Gene3D" id="1.25.40.20">
    <property type="entry name" value="Ankyrin repeat-containing domain"/>
    <property type="match status" value="2"/>
</dbReference>
<gene>
    <name evidence="4" type="ORF">PAUS00366_LOCUS14022</name>
</gene>
<feature type="region of interest" description="Disordered" evidence="3">
    <location>
        <begin position="250"/>
        <end position="270"/>
    </location>
</feature>
<proteinExistence type="predicted"/>
<reference evidence="4" key="1">
    <citation type="submission" date="2021-01" db="EMBL/GenBank/DDBJ databases">
        <authorList>
            <person name="Corre E."/>
            <person name="Pelletier E."/>
            <person name="Niang G."/>
            <person name="Scheremetjew M."/>
            <person name="Finn R."/>
            <person name="Kale V."/>
            <person name="Holt S."/>
            <person name="Cochrane G."/>
            <person name="Meng A."/>
            <person name="Brown T."/>
            <person name="Cohen L."/>
        </authorList>
    </citation>
    <scope>NUCLEOTIDE SEQUENCE</scope>
    <source>
        <strain evidence="4">10249 10 AB</strain>
    </source>
</reference>
<protein>
    <submittedName>
        <fullName evidence="4">Uncharacterized protein</fullName>
    </submittedName>
</protein>
<dbReference type="SMART" id="SM00248">
    <property type="entry name" value="ANK"/>
    <property type="match status" value="3"/>
</dbReference>
<dbReference type="EMBL" id="HBIX01019845">
    <property type="protein sequence ID" value="CAE0721267.1"/>
    <property type="molecule type" value="Transcribed_RNA"/>
</dbReference>
<keyword evidence="1" id="KW-0677">Repeat</keyword>
<name>A0A7S4AN18_9STRA</name>
<dbReference type="InterPro" id="IPR036770">
    <property type="entry name" value="Ankyrin_rpt-contain_sf"/>
</dbReference>
<evidence type="ECO:0000256" key="2">
    <source>
        <dbReference type="ARBA" id="ARBA00023043"/>
    </source>
</evidence>
<sequence length="450" mass="49112">MTSSVKEATSCPCKFLPRALSSFTAAEYGDIHSLSNIKDLSSRRDDAGYNPLHFAAQFNHVAATVFLLQLRCPVDGGGHCGATPLHRASFSGATAAMKVLLEWNNNTQSDALSSYQARPVIASNDEESSNNIDNKRCNLLAKDTSFGDESTPLHKATAGGRYLAVHMILEALRERDDTTISDELSEASQKSSWLRNGLRAIDKYGRTPLDVAQHCYKSRDTERHSVARWDAVAGGFPDWEKCVQLLRNADDEASNSSSNRSSSNGYNSRDRASGMIQQQIAAKKVEIPSKELEINNRKSRRLPRLPMHLTRGVMTCLDCDPSSTSGGAVCLTAKWQTNFQQALGDSVSMCIFAPTAAAAPTTSTNTSATIMSPISAVAKTELEKSTRQNTTVDVSGERSTRERTFSSIPKDKKITTIDSACARCQKPTVAFYPLPGLGTLVCKRCRRLEK</sequence>
<dbReference type="PANTHER" id="PTHR24203:SF45">
    <property type="entry name" value="ANKYRIN REPEAT DOMAIN 6"/>
    <property type="match status" value="1"/>
</dbReference>
<evidence type="ECO:0000256" key="3">
    <source>
        <dbReference type="SAM" id="MobiDB-lite"/>
    </source>
</evidence>
<evidence type="ECO:0000313" key="4">
    <source>
        <dbReference type="EMBL" id="CAE0721267.1"/>
    </source>
</evidence>
<accession>A0A7S4AN18</accession>
<dbReference type="InterPro" id="IPR002110">
    <property type="entry name" value="Ankyrin_rpt"/>
</dbReference>